<reference evidence="6 8" key="2">
    <citation type="journal article" date="2018" name="Syst. Appl. Microbiol.">
        <title>Characterization and high-quality draft genome sequence of Herbivorax saccincola A7, an anaerobic, alkaliphilic, thermophilic, cellulolytic, and xylanolytic bacterium.</title>
        <authorList>
            <person name="Aikawa S."/>
            <person name="Baramee S."/>
            <person name="Sermsathanaswadi J."/>
            <person name="Thianheng P."/>
            <person name="Tachaapaikoon C."/>
            <person name="Shikata A."/>
            <person name="Waeonukul R."/>
            <person name="Pason P."/>
            <person name="Ratanakhanokchai K."/>
            <person name="Kosugi A."/>
        </authorList>
    </citation>
    <scope>NUCLEOTIDE SEQUENCE [LARGE SCALE GENOMIC DNA]</scope>
    <source>
        <strain evidence="6 8">A7</strain>
    </source>
</reference>
<dbReference type="GO" id="GO:0008783">
    <property type="term" value="F:agmatinase activity"/>
    <property type="evidence" value="ECO:0007669"/>
    <property type="project" value="UniProtKB-EC"/>
</dbReference>
<evidence type="ECO:0000313" key="8">
    <source>
        <dbReference type="Proteomes" id="UP000239720"/>
    </source>
</evidence>
<dbReference type="InterPro" id="IPR005925">
    <property type="entry name" value="Agmatinase-rel"/>
</dbReference>
<dbReference type="KEGG" id="hsc:HVS_08305"/>
<keyword evidence="7" id="KW-1185">Reference proteome</keyword>
<gene>
    <name evidence="5" type="primary">speB</name>
    <name evidence="6" type="ORF">B9R14_12470</name>
    <name evidence="5" type="ORF">HVS_08305</name>
</gene>
<dbReference type="GO" id="GO:0033389">
    <property type="term" value="P:putrescine biosynthetic process from arginine, via agmatine"/>
    <property type="evidence" value="ECO:0007669"/>
    <property type="project" value="TreeGrafter"/>
</dbReference>
<proteinExistence type="inferred from homology"/>
<feature type="binding site" evidence="4">
    <location>
        <position position="142"/>
    </location>
    <ligand>
        <name>Mn(2+)</name>
        <dbReference type="ChEBI" id="CHEBI:29035"/>
        <label>1</label>
    </ligand>
</feature>
<dbReference type="Proteomes" id="UP000239720">
    <property type="component" value="Unassembled WGS sequence"/>
</dbReference>
<dbReference type="SUPFAM" id="SSF52768">
    <property type="entry name" value="Arginase/deacetylase"/>
    <property type="match status" value="1"/>
</dbReference>
<evidence type="ECO:0000313" key="5">
    <source>
        <dbReference type="EMBL" id="AUG57569.1"/>
    </source>
</evidence>
<sequence>MSLKSGKLTVPLRFMGSSDNYTESSIILVGVPMDFTCSFKPGTRFGPQKIREVSIGIEEYSIYMDKSLEDASFFDAGDLDLPIGNPEKSLEIIEEAAGEILKDGKFPLFIGGEHLISVPIIKKVYEKYKDELVLIHFDAHADLREDYLGCPLSHASAIRRVIDFMPSKNIYQFGIRSGTKEEFKFASLNTNMFTLEVYEPLKAVIDKFKDKPIYVTLDIDVLDPAYANGTGTPEPGGISSNELIKSMGLLKDLNIVGFDIVEVSPPYDLSDRTAIFAAKIIRDVILMVSDYENN</sequence>
<evidence type="ECO:0000313" key="6">
    <source>
        <dbReference type="EMBL" id="PQQ67480.1"/>
    </source>
</evidence>
<dbReference type="RefSeq" id="WP_101301069.1">
    <property type="nucleotide sequence ID" value="NZ_CP025197.1"/>
</dbReference>
<dbReference type="EMBL" id="CP025197">
    <property type="protein sequence ID" value="AUG57569.1"/>
    <property type="molecule type" value="Genomic_DNA"/>
</dbReference>
<feature type="binding site" evidence="4">
    <location>
        <position position="114"/>
    </location>
    <ligand>
        <name>Mn(2+)</name>
        <dbReference type="ChEBI" id="CHEBI:29035"/>
        <label>1</label>
    </ligand>
</feature>
<feature type="binding site" evidence="4">
    <location>
        <position position="220"/>
    </location>
    <ligand>
        <name>Mn(2+)</name>
        <dbReference type="ChEBI" id="CHEBI:29035"/>
        <label>1</label>
    </ligand>
</feature>
<dbReference type="Proteomes" id="UP000233534">
    <property type="component" value="Chromosome"/>
</dbReference>
<dbReference type="OrthoDB" id="9788689at2"/>
<dbReference type="Pfam" id="PF00491">
    <property type="entry name" value="Arginase"/>
    <property type="match status" value="1"/>
</dbReference>
<dbReference type="InterPro" id="IPR023696">
    <property type="entry name" value="Ureohydrolase_dom_sf"/>
</dbReference>
<evidence type="ECO:0000256" key="4">
    <source>
        <dbReference type="PIRSR" id="PIRSR036979-1"/>
    </source>
</evidence>
<dbReference type="InterPro" id="IPR006035">
    <property type="entry name" value="Ureohydrolase"/>
</dbReference>
<dbReference type="CDD" id="cd11593">
    <property type="entry name" value="Agmatinase-like_2"/>
    <property type="match status" value="1"/>
</dbReference>
<evidence type="ECO:0000313" key="7">
    <source>
        <dbReference type="Proteomes" id="UP000233534"/>
    </source>
</evidence>
<reference evidence="5 7" key="1">
    <citation type="submission" date="2017-12" db="EMBL/GenBank/DDBJ databases">
        <title>Complete genome sequence of Herbivorax saccincola GGR1, a novel Cellulosome-producing hydrolytic bacterium in a thermophilic biogas plant, established by Illumina and Nanopore MinION sequencing.</title>
        <authorList>
            <person name="Pechtl A."/>
            <person name="Ruckert C."/>
            <person name="Koeck D.E."/>
            <person name="Maus I."/>
            <person name="Winkler A."/>
            <person name="Kalinowski J."/>
            <person name="Puhler A."/>
            <person name="Schwarz W.W."/>
            <person name="Zverlov V.V."/>
            <person name="Schluter A."/>
            <person name="Liebl W."/>
        </authorList>
    </citation>
    <scope>NUCLEOTIDE SEQUENCE [LARGE SCALE GENOMIC DNA]</scope>
    <source>
        <strain evidence="5">GGR1</strain>
        <strain evidence="7">SR1</strain>
    </source>
</reference>
<name>A0A2K9E2H3_9FIRM</name>
<feature type="binding site" evidence="4">
    <location>
        <position position="218"/>
    </location>
    <ligand>
        <name>Mn(2+)</name>
        <dbReference type="ChEBI" id="CHEBI:29035"/>
        <label>1</label>
    </ligand>
</feature>
<keyword evidence="3 5" id="KW-0378">Hydrolase</keyword>
<dbReference type="Gene3D" id="3.40.800.10">
    <property type="entry name" value="Ureohydrolase domain"/>
    <property type="match status" value="1"/>
</dbReference>
<dbReference type="PANTHER" id="PTHR11358">
    <property type="entry name" value="ARGINASE/AGMATINASE"/>
    <property type="match status" value="1"/>
</dbReference>
<dbReference type="AlphaFoldDB" id="A0A2K9E2H3"/>
<keyword evidence="4" id="KW-0464">Manganese</keyword>
<keyword evidence="2 4" id="KW-0479">Metal-binding</keyword>
<protein>
    <submittedName>
        <fullName evidence="5">Agmatinase</fullName>
        <ecNumber evidence="5">3.5.3.11</ecNumber>
    </submittedName>
</protein>
<dbReference type="GO" id="GO:0046872">
    <property type="term" value="F:metal ion binding"/>
    <property type="evidence" value="ECO:0007669"/>
    <property type="project" value="UniProtKB-KW"/>
</dbReference>
<dbReference type="PROSITE" id="PS51409">
    <property type="entry name" value="ARGINASE_2"/>
    <property type="match status" value="1"/>
</dbReference>
<dbReference type="PANTHER" id="PTHR11358:SF26">
    <property type="entry name" value="GUANIDINO ACID HYDROLASE, MITOCHONDRIAL"/>
    <property type="match status" value="1"/>
</dbReference>
<dbReference type="EMBL" id="NEMB01000003">
    <property type="protein sequence ID" value="PQQ67480.1"/>
    <property type="molecule type" value="Genomic_DNA"/>
</dbReference>
<comment type="similarity">
    <text evidence="1">Belongs to the arginase family. Agmatinase subfamily.</text>
</comment>
<comment type="cofactor">
    <cofactor evidence="4">
        <name>Mn(2+)</name>
        <dbReference type="ChEBI" id="CHEBI:29035"/>
    </cofactor>
    <text evidence="4">Binds 2 manganese ions per subunit.</text>
</comment>
<dbReference type="PIRSF" id="PIRSF036979">
    <property type="entry name" value="Arginase"/>
    <property type="match status" value="1"/>
</dbReference>
<organism evidence="5 7">
    <name type="scientific">Acetivibrio saccincola</name>
    <dbReference type="NCBI Taxonomy" id="1677857"/>
    <lineage>
        <taxon>Bacteria</taxon>
        <taxon>Bacillati</taxon>
        <taxon>Bacillota</taxon>
        <taxon>Clostridia</taxon>
        <taxon>Eubacteriales</taxon>
        <taxon>Oscillospiraceae</taxon>
        <taxon>Acetivibrio</taxon>
    </lineage>
</organism>
<evidence type="ECO:0000256" key="1">
    <source>
        <dbReference type="ARBA" id="ARBA00009227"/>
    </source>
</evidence>
<feature type="binding site" evidence="4">
    <location>
        <position position="138"/>
    </location>
    <ligand>
        <name>Mn(2+)</name>
        <dbReference type="ChEBI" id="CHEBI:29035"/>
        <label>1</label>
    </ligand>
</feature>
<accession>A0A2K9E2H3</accession>
<feature type="binding site" evidence="4">
    <location>
        <position position="140"/>
    </location>
    <ligand>
        <name>Mn(2+)</name>
        <dbReference type="ChEBI" id="CHEBI:29035"/>
        <label>1</label>
    </ligand>
</feature>
<dbReference type="EC" id="3.5.3.11" evidence="5"/>
<evidence type="ECO:0000256" key="3">
    <source>
        <dbReference type="ARBA" id="ARBA00022801"/>
    </source>
</evidence>
<evidence type="ECO:0000256" key="2">
    <source>
        <dbReference type="ARBA" id="ARBA00022723"/>
    </source>
</evidence>
<dbReference type="NCBIfam" id="TIGR01230">
    <property type="entry name" value="agmatinase"/>
    <property type="match status" value="1"/>
</dbReference>